<organism evidence="3 4">
    <name type="scientific">Youngiibacter multivorans</name>
    <dbReference type="NCBI Taxonomy" id="937251"/>
    <lineage>
        <taxon>Bacteria</taxon>
        <taxon>Bacillati</taxon>
        <taxon>Bacillota</taxon>
        <taxon>Clostridia</taxon>
        <taxon>Eubacteriales</taxon>
        <taxon>Clostridiaceae</taxon>
        <taxon>Youngiibacter</taxon>
    </lineage>
</organism>
<evidence type="ECO:0000256" key="1">
    <source>
        <dbReference type="SAM" id="Phobius"/>
    </source>
</evidence>
<evidence type="ECO:0000313" key="4">
    <source>
        <dbReference type="Proteomes" id="UP001519271"/>
    </source>
</evidence>
<comment type="caution">
    <text evidence="3">The sequence shown here is derived from an EMBL/GenBank/DDBJ whole genome shotgun (WGS) entry which is preliminary data.</text>
</comment>
<dbReference type="Pfam" id="PF04892">
    <property type="entry name" value="VanZ"/>
    <property type="match status" value="1"/>
</dbReference>
<accession>A0ABS4G8W4</accession>
<keyword evidence="4" id="KW-1185">Reference proteome</keyword>
<reference evidence="3 4" key="1">
    <citation type="submission" date="2021-03" db="EMBL/GenBank/DDBJ databases">
        <title>Genomic Encyclopedia of Type Strains, Phase IV (KMG-IV): sequencing the most valuable type-strain genomes for metagenomic binning, comparative biology and taxonomic classification.</title>
        <authorList>
            <person name="Goeker M."/>
        </authorList>
    </citation>
    <scope>NUCLEOTIDE SEQUENCE [LARGE SCALE GENOMIC DNA]</scope>
    <source>
        <strain evidence="3 4">DSM 6139</strain>
    </source>
</reference>
<keyword evidence="1" id="KW-0472">Membrane</keyword>
<dbReference type="Proteomes" id="UP001519271">
    <property type="component" value="Unassembled WGS sequence"/>
</dbReference>
<protein>
    <submittedName>
        <fullName evidence="3">VanZ family protein</fullName>
    </submittedName>
</protein>
<dbReference type="InterPro" id="IPR006976">
    <property type="entry name" value="VanZ-like"/>
</dbReference>
<feature type="transmembrane region" description="Helical" evidence="1">
    <location>
        <begin position="37"/>
        <end position="59"/>
    </location>
</feature>
<evidence type="ECO:0000313" key="3">
    <source>
        <dbReference type="EMBL" id="MBP1920989.1"/>
    </source>
</evidence>
<proteinExistence type="predicted"/>
<name>A0ABS4G8W4_9CLOT</name>
<dbReference type="EMBL" id="JAGGKC010000058">
    <property type="protein sequence ID" value="MBP1920989.1"/>
    <property type="molecule type" value="Genomic_DNA"/>
</dbReference>
<dbReference type="RefSeq" id="WP_209461137.1">
    <property type="nucleotide sequence ID" value="NZ_JAGGKC010000058.1"/>
</dbReference>
<dbReference type="NCBIfam" id="NF037970">
    <property type="entry name" value="vanZ_1"/>
    <property type="match status" value="1"/>
</dbReference>
<sequence>MKSKRMVSYAAVIIWMVIIYMFSMQDGTESSDMSGRLVAILRFLGIGTGEQGLAVISLLVRKAAHMTEYAILFLLIANALSFDSSGRKLYLYALIITIGYAATDEFHQMFVPGRAGSPADVAIDSVGAGFGVMVRTMSESYSVKIKRNLKA</sequence>
<feature type="transmembrane region" description="Helical" evidence="1">
    <location>
        <begin position="7"/>
        <end position="25"/>
    </location>
</feature>
<feature type="domain" description="VanZ-like" evidence="2">
    <location>
        <begin position="11"/>
        <end position="134"/>
    </location>
</feature>
<evidence type="ECO:0000259" key="2">
    <source>
        <dbReference type="Pfam" id="PF04892"/>
    </source>
</evidence>
<keyword evidence="1" id="KW-0812">Transmembrane</keyword>
<gene>
    <name evidence="3" type="ORF">J2Z34_003512</name>
</gene>
<dbReference type="InterPro" id="IPR016747">
    <property type="entry name" value="Phosphotransbutyrylase"/>
</dbReference>
<dbReference type="PIRSF" id="PIRSF019083">
    <property type="entry name" value="UCP019083_VanZ"/>
    <property type="match status" value="1"/>
</dbReference>
<keyword evidence="1" id="KW-1133">Transmembrane helix</keyword>